<evidence type="ECO:0000313" key="5">
    <source>
        <dbReference type="Proteomes" id="UP001165384"/>
    </source>
</evidence>
<keyword evidence="2" id="KW-0472">Membrane</keyword>
<dbReference type="InterPro" id="IPR002937">
    <property type="entry name" value="Amino_oxidase"/>
</dbReference>
<evidence type="ECO:0000259" key="3">
    <source>
        <dbReference type="Pfam" id="PF01593"/>
    </source>
</evidence>
<name>A0ABS9K1C4_9RHOO</name>
<dbReference type="PANTHER" id="PTHR43563">
    <property type="entry name" value="AMINE OXIDASE"/>
    <property type="match status" value="1"/>
</dbReference>
<evidence type="ECO:0000313" key="4">
    <source>
        <dbReference type="EMBL" id="MCG2576955.1"/>
    </source>
</evidence>
<dbReference type="Pfam" id="PF01593">
    <property type="entry name" value="Amino_oxidase"/>
    <property type="match status" value="2"/>
</dbReference>
<comment type="similarity">
    <text evidence="1">Belongs to the flavin monoamine oxidase family.</text>
</comment>
<dbReference type="SUPFAM" id="SSF54373">
    <property type="entry name" value="FAD-linked reductases, C-terminal domain"/>
    <property type="match status" value="1"/>
</dbReference>
<feature type="domain" description="Amine oxidase" evidence="3">
    <location>
        <begin position="127"/>
        <end position="375"/>
    </location>
</feature>
<accession>A0ABS9K1C4</accession>
<dbReference type="EMBL" id="JAKLTN010000001">
    <property type="protein sequence ID" value="MCG2576955.1"/>
    <property type="molecule type" value="Genomic_DNA"/>
</dbReference>
<dbReference type="InterPro" id="IPR050703">
    <property type="entry name" value="Flavin_MAO"/>
</dbReference>
<feature type="domain" description="Amine oxidase" evidence="3">
    <location>
        <begin position="27"/>
        <end position="105"/>
    </location>
</feature>
<feature type="transmembrane region" description="Helical" evidence="2">
    <location>
        <begin position="12"/>
        <end position="33"/>
    </location>
</feature>
<evidence type="ECO:0000256" key="2">
    <source>
        <dbReference type="SAM" id="Phobius"/>
    </source>
</evidence>
<gene>
    <name evidence="4" type="ORF">LZ012_08100</name>
</gene>
<dbReference type="InterPro" id="IPR036188">
    <property type="entry name" value="FAD/NAD-bd_sf"/>
</dbReference>
<organism evidence="4 5">
    <name type="scientific">Dechloromonas hankyongensis</name>
    <dbReference type="NCBI Taxonomy" id="2908002"/>
    <lineage>
        <taxon>Bacteria</taxon>
        <taxon>Pseudomonadati</taxon>
        <taxon>Pseudomonadota</taxon>
        <taxon>Betaproteobacteria</taxon>
        <taxon>Rhodocyclales</taxon>
        <taxon>Azonexaceae</taxon>
        <taxon>Dechloromonas</taxon>
    </lineage>
</organism>
<dbReference type="Proteomes" id="UP001165384">
    <property type="component" value="Unassembled WGS sequence"/>
</dbReference>
<keyword evidence="2" id="KW-0812">Transmembrane</keyword>
<evidence type="ECO:0000256" key="1">
    <source>
        <dbReference type="ARBA" id="ARBA00005995"/>
    </source>
</evidence>
<comment type="caution">
    <text evidence="4">The sequence shown here is derived from an EMBL/GenBank/DDBJ whole genome shotgun (WGS) entry which is preliminary data.</text>
</comment>
<dbReference type="Gene3D" id="3.50.50.60">
    <property type="entry name" value="FAD/NAD(P)-binding domain"/>
    <property type="match status" value="2"/>
</dbReference>
<dbReference type="PANTHER" id="PTHR43563:SF1">
    <property type="entry name" value="AMINE OXIDASE [FLAVIN-CONTAINING] B"/>
    <property type="match status" value="1"/>
</dbReference>
<keyword evidence="2" id="KW-1133">Transmembrane helix</keyword>
<keyword evidence="5" id="KW-1185">Reference proteome</keyword>
<dbReference type="RefSeq" id="WP_275709413.1">
    <property type="nucleotide sequence ID" value="NZ_JAKLTN010000001.1"/>
</dbReference>
<sequence length="382" mass="41332">MPKKRLRIVTLNIIAMTNPVFIVGGGLAGLTAARHLHQSGIAFQLLEARDRLGGRILSTDASGQVSNDGFDLGPSWFWPGMQSAMSYLVDDLALSFFAQHSDGDMLFQREPGEAPRRFPGMRQVPDSMRLGRGIGAIVSALAAGLPKANIWLDTRVTQVTLDRGEVEVGFVDAVGAARSMKASHVLFALPPRLLEATVSFSPPLDATTARNWRDTPTWMAPHAKFFALYDRPFWREAGLSGTAQSAVGPLSEIHDATTASGKAALFGFVGMSAWQRAKLGTDVITQAAIEQLTQVFGPEASQPHATLFKDWATDPLTATEDDRQADGHPVSGGLAPLPVEWRNRLWLSGSEAGRRDAGYLAGAIEAAEYASMQIINQLERKR</sequence>
<dbReference type="SUPFAM" id="SSF51905">
    <property type="entry name" value="FAD/NAD(P)-binding domain"/>
    <property type="match status" value="1"/>
</dbReference>
<reference evidence="4" key="1">
    <citation type="submission" date="2022-01" db="EMBL/GenBank/DDBJ databases">
        <authorList>
            <person name="Jo J.-H."/>
            <person name="Im W.-T."/>
        </authorList>
    </citation>
    <scope>NUCLEOTIDE SEQUENCE</scope>
    <source>
        <strain evidence="4">XY25</strain>
    </source>
</reference>
<protein>
    <submittedName>
        <fullName evidence="4">FAD-dependent oxidoreductase</fullName>
    </submittedName>
</protein>
<proteinExistence type="inferred from homology"/>